<dbReference type="InterPro" id="IPR045621">
    <property type="entry name" value="BPD_transp_1_N"/>
</dbReference>
<dbReference type="PROSITE" id="PS50928">
    <property type="entry name" value="ABC_TM1"/>
    <property type="match status" value="1"/>
</dbReference>
<evidence type="ECO:0000256" key="3">
    <source>
        <dbReference type="ARBA" id="ARBA00022475"/>
    </source>
</evidence>
<name>A0A848EJ77_9PROT</name>
<dbReference type="Pfam" id="PF00528">
    <property type="entry name" value="BPD_transp_1"/>
    <property type="match status" value="1"/>
</dbReference>
<dbReference type="PANTHER" id="PTHR43163">
    <property type="entry name" value="DIPEPTIDE TRANSPORT SYSTEM PERMEASE PROTEIN DPPB-RELATED"/>
    <property type="match status" value="1"/>
</dbReference>
<dbReference type="Pfam" id="PF19300">
    <property type="entry name" value="BPD_transp_1_N"/>
    <property type="match status" value="1"/>
</dbReference>
<feature type="transmembrane region" description="Helical" evidence="7">
    <location>
        <begin position="136"/>
        <end position="162"/>
    </location>
</feature>
<evidence type="ECO:0000256" key="2">
    <source>
        <dbReference type="ARBA" id="ARBA00022448"/>
    </source>
</evidence>
<evidence type="ECO:0000256" key="4">
    <source>
        <dbReference type="ARBA" id="ARBA00022692"/>
    </source>
</evidence>
<protein>
    <submittedName>
        <fullName evidence="9">ABC transporter permease</fullName>
    </submittedName>
</protein>
<dbReference type="Gene3D" id="1.10.3720.10">
    <property type="entry name" value="MetI-like"/>
    <property type="match status" value="1"/>
</dbReference>
<evidence type="ECO:0000313" key="10">
    <source>
        <dbReference type="Proteomes" id="UP000548582"/>
    </source>
</evidence>
<dbReference type="InterPro" id="IPR035906">
    <property type="entry name" value="MetI-like_sf"/>
</dbReference>
<dbReference type="PANTHER" id="PTHR43163:SF6">
    <property type="entry name" value="DIPEPTIDE TRANSPORT SYSTEM PERMEASE PROTEIN DPPB-RELATED"/>
    <property type="match status" value="1"/>
</dbReference>
<evidence type="ECO:0000256" key="7">
    <source>
        <dbReference type="RuleBase" id="RU363032"/>
    </source>
</evidence>
<evidence type="ECO:0000313" key="9">
    <source>
        <dbReference type="EMBL" id="NMJ43769.1"/>
    </source>
</evidence>
<evidence type="ECO:0000259" key="8">
    <source>
        <dbReference type="PROSITE" id="PS50928"/>
    </source>
</evidence>
<keyword evidence="5 7" id="KW-1133">Transmembrane helix</keyword>
<comment type="caution">
    <text evidence="9">The sequence shown here is derived from an EMBL/GenBank/DDBJ whole genome shotgun (WGS) entry which is preliminary data.</text>
</comment>
<gene>
    <name evidence="9" type="ORF">GWK16_21150</name>
</gene>
<keyword evidence="4 7" id="KW-0812">Transmembrane</keyword>
<dbReference type="AlphaFoldDB" id="A0A848EJ77"/>
<feature type="domain" description="ABC transmembrane type-1" evidence="8">
    <location>
        <begin position="101"/>
        <end position="313"/>
    </location>
</feature>
<organism evidence="9 10">
    <name type="scientific">Neoroseomonas marina</name>
    <dbReference type="NCBI Taxonomy" id="1232220"/>
    <lineage>
        <taxon>Bacteria</taxon>
        <taxon>Pseudomonadati</taxon>
        <taxon>Pseudomonadota</taxon>
        <taxon>Alphaproteobacteria</taxon>
        <taxon>Acetobacterales</taxon>
        <taxon>Acetobacteraceae</taxon>
        <taxon>Neoroseomonas</taxon>
    </lineage>
</organism>
<dbReference type="Proteomes" id="UP000548582">
    <property type="component" value="Unassembled WGS sequence"/>
</dbReference>
<dbReference type="EMBL" id="JABBKX010000009">
    <property type="protein sequence ID" value="NMJ43769.1"/>
    <property type="molecule type" value="Genomic_DNA"/>
</dbReference>
<dbReference type="InterPro" id="IPR000515">
    <property type="entry name" value="MetI-like"/>
</dbReference>
<keyword evidence="6 7" id="KW-0472">Membrane</keyword>
<evidence type="ECO:0000256" key="6">
    <source>
        <dbReference type="ARBA" id="ARBA00023136"/>
    </source>
</evidence>
<proteinExistence type="inferred from homology"/>
<feature type="transmembrane region" description="Helical" evidence="7">
    <location>
        <begin position="194"/>
        <end position="213"/>
    </location>
</feature>
<comment type="subcellular location">
    <subcellularLocation>
        <location evidence="1 7">Cell membrane</location>
        <topology evidence="1 7">Multi-pass membrane protein</topology>
    </subcellularLocation>
</comment>
<evidence type="ECO:0000256" key="1">
    <source>
        <dbReference type="ARBA" id="ARBA00004651"/>
    </source>
</evidence>
<keyword evidence="3" id="KW-1003">Cell membrane</keyword>
<dbReference type="CDD" id="cd06261">
    <property type="entry name" value="TM_PBP2"/>
    <property type="match status" value="1"/>
</dbReference>
<feature type="transmembrane region" description="Helical" evidence="7">
    <location>
        <begin position="256"/>
        <end position="280"/>
    </location>
</feature>
<feature type="transmembrane region" description="Helical" evidence="7">
    <location>
        <begin position="101"/>
        <end position="124"/>
    </location>
</feature>
<evidence type="ECO:0000256" key="5">
    <source>
        <dbReference type="ARBA" id="ARBA00022989"/>
    </source>
</evidence>
<dbReference type="GO" id="GO:0071916">
    <property type="term" value="F:dipeptide transmembrane transporter activity"/>
    <property type="evidence" value="ECO:0007669"/>
    <property type="project" value="TreeGrafter"/>
</dbReference>
<keyword evidence="10" id="KW-1185">Reference proteome</keyword>
<reference evidence="9 10" key="1">
    <citation type="submission" date="2020-03" db="EMBL/GenBank/DDBJ databases">
        <authorList>
            <person name="Sun Q."/>
        </authorList>
    </citation>
    <scope>NUCLEOTIDE SEQUENCE [LARGE SCALE GENOMIC DNA]</scope>
    <source>
        <strain evidence="9 10">JC162</strain>
    </source>
</reference>
<dbReference type="SUPFAM" id="SSF161098">
    <property type="entry name" value="MetI-like"/>
    <property type="match status" value="1"/>
</dbReference>
<keyword evidence="2 7" id="KW-0813">Transport</keyword>
<comment type="similarity">
    <text evidence="7">Belongs to the binding-protein-dependent transport system permease family.</text>
</comment>
<dbReference type="RefSeq" id="WP_170055960.1">
    <property type="nucleotide sequence ID" value="NZ_JABBKX010000009.1"/>
</dbReference>
<accession>A0A848EJ77</accession>
<sequence>MLSYLLQRLGLAVVTCIFISALTFLIIRLPPGDFVDAYIANLTASGSSVSAEQAAAMRIEYGLDQPVIVQYARWMGRVLQGDFGVSMVWRRPVNEVIGDRLWLTMVVSLAALFLTWAIALPIGIYSAVRQYSIGDYIFTTLGFIGLAVPNFLLALILMYLGFRYLGLSVGGLFSPEYVQAPWTWARVWDLMKHLPLPAAVLALAGTAQLIRIMRANLLDELRRPYVVTARAKGISERRVILKYPVRAALNPFASSIAYLFPYLVSGSIVVSLVLGLPTVGPLLLQALVAQDMFLAGAIVLLLGVMTVIGTLISDLLLMWIDPRIRLEGRA</sequence>
<feature type="transmembrane region" description="Helical" evidence="7">
    <location>
        <begin position="9"/>
        <end position="27"/>
    </location>
</feature>
<feature type="transmembrane region" description="Helical" evidence="7">
    <location>
        <begin position="292"/>
        <end position="320"/>
    </location>
</feature>
<dbReference type="GO" id="GO:0005886">
    <property type="term" value="C:plasma membrane"/>
    <property type="evidence" value="ECO:0007669"/>
    <property type="project" value="UniProtKB-SubCell"/>
</dbReference>